<evidence type="ECO:0000313" key="1">
    <source>
        <dbReference type="EMBL" id="QDU03145.1"/>
    </source>
</evidence>
<proteinExistence type="predicted"/>
<name>A0A517WD14_9PLAN</name>
<evidence type="ECO:0008006" key="3">
    <source>
        <dbReference type="Google" id="ProtNLM"/>
    </source>
</evidence>
<dbReference type="EMBL" id="CP036347">
    <property type="protein sequence ID" value="QDU03145.1"/>
    <property type="molecule type" value="Genomic_DNA"/>
</dbReference>
<dbReference type="Proteomes" id="UP000320722">
    <property type="component" value="Chromosome"/>
</dbReference>
<organism evidence="1 2">
    <name type="scientific">Gimesia chilikensis</name>
    <dbReference type="NCBI Taxonomy" id="2605989"/>
    <lineage>
        <taxon>Bacteria</taxon>
        <taxon>Pseudomonadati</taxon>
        <taxon>Planctomycetota</taxon>
        <taxon>Planctomycetia</taxon>
        <taxon>Planctomycetales</taxon>
        <taxon>Planctomycetaceae</taxon>
        <taxon>Gimesia</taxon>
    </lineage>
</organism>
<accession>A0A517WD14</accession>
<reference evidence="1 2" key="1">
    <citation type="submission" date="2019-02" db="EMBL/GenBank/DDBJ databases">
        <title>Deep-cultivation of Planctomycetes and their phenomic and genomic characterization uncovers novel biology.</title>
        <authorList>
            <person name="Wiegand S."/>
            <person name="Jogler M."/>
            <person name="Boedeker C."/>
            <person name="Pinto D."/>
            <person name="Vollmers J."/>
            <person name="Rivas-Marin E."/>
            <person name="Kohn T."/>
            <person name="Peeters S.H."/>
            <person name="Heuer A."/>
            <person name="Rast P."/>
            <person name="Oberbeckmann S."/>
            <person name="Bunk B."/>
            <person name="Jeske O."/>
            <person name="Meyerdierks A."/>
            <person name="Storesund J.E."/>
            <person name="Kallscheuer N."/>
            <person name="Luecker S."/>
            <person name="Lage O.M."/>
            <person name="Pohl T."/>
            <person name="Merkel B.J."/>
            <person name="Hornburger P."/>
            <person name="Mueller R.-W."/>
            <person name="Bruemmer F."/>
            <person name="Labrenz M."/>
            <person name="Spormann A.M."/>
            <person name="Op den Camp H."/>
            <person name="Overmann J."/>
            <person name="Amann R."/>
            <person name="Jetten M.S.M."/>
            <person name="Mascher T."/>
            <person name="Medema M.H."/>
            <person name="Devos D.P."/>
            <person name="Kaster A.-K."/>
            <person name="Ovreas L."/>
            <person name="Rohde M."/>
            <person name="Galperin M.Y."/>
            <person name="Jogler C."/>
        </authorList>
    </citation>
    <scope>NUCLEOTIDE SEQUENCE [LARGE SCALE GENOMIC DNA]</scope>
    <source>
        <strain evidence="1 2">V6</strain>
    </source>
</reference>
<gene>
    <name evidence="1" type="ORF">V6x_28570</name>
</gene>
<dbReference type="AlphaFoldDB" id="A0A517WD14"/>
<dbReference type="RefSeq" id="WP_145040726.1">
    <property type="nucleotide sequence ID" value="NZ_CP036342.1"/>
</dbReference>
<sequence>MSAPIVHAGLTIPGINQGLIFGTADPKYQLNEVFSLKGATVIDGEIGTREITCEHWLFNNYNYSQLTAALKSLNDHALAKGTLVDSLGTTFDDVIFMRQEPVEGPLYAMDKGWWKKIRLIFMELTP</sequence>
<protein>
    <recommendedName>
        <fullName evidence="3">Phage tail protein</fullName>
    </recommendedName>
</protein>
<evidence type="ECO:0000313" key="2">
    <source>
        <dbReference type="Proteomes" id="UP000320722"/>
    </source>
</evidence>